<gene>
    <name evidence="2" type="ORF">CINCED_3A016114</name>
</gene>
<evidence type="ECO:0000313" key="3">
    <source>
        <dbReference type="Proteomes" id="UP000325440"/>
    </source>
</evidence>
<organism evidence="2 3">
    <name type="scientific">Cinara cedri</name>
    <dbReference type="NCBI Taxonomy" id="506608"/>
    <lineage>
        <taxon>Eukaryota</taxon>
        <taxon>Metazoa</taxon>
        <taxon>Ecdysozoa</taxon>
        <taxon>Arthropoda</taxon>
        <taxon>Hexapoda</taxon>
        <taxon>Insecta</taxon>
        <taxon>Pterygota</taxon>
        <taxon>Neoptera</taxon>
        <taxon>Paraneoptera</taxon>
        <taxon>Hemiptera</taxon>
        <taxon>Sternorrhyncha</taxon>
        <taxon>Aphidomorpha</taxon>
        <taxon>Aphidoidea</taxon>
        <taxon>Aphididae</taxon>
        <taxon>Lachninae</taxon>
        <taxon>Cinara</taxon>
    </lineage>
</organism>
<evidence type="ECO:0000256" key="1">
    <source>
        <dbReference type="SAM" id="MobiDB-lite"/>
    </source>
</evidence>
<name>A0A5E4NEI2_9HEMI</name>
<keyword evidence="3" id="KW-1185">Reference proteome</keyword>
<dbReference type="AlphaFoldDB" id="A0A5E4NEI2"/>
<feature type="region of interest" description="Disordered" evidence="1">
    <location>
        <begin position="16"/>
        <end position="43"/>
    </location>
</feature>
<sequence>MSCSTTTIVTQTALTPCSSRSMSRKHPLSESNDEDNSKPWSWSWIENDKHIKSPILKTP</sequence>
<reference evidence="2 3" key="1">
    <citation type="submission" date="2019-08" db="EMBL/GenBank/DDBJ databases">
        <authorList>
            <person name="Alioto T."/>
            <person name="Alioto T."/>
            <person name="Gomez Garrido J."/>
        </authorList>
    </citation>
    <scope>NUCLEOTIDE SEQUENCE [LARGE SCALE GENOMIC DNA]</scope>
</reference>
<dbReference type="EMBL" id="CABPRJ010002367">
    <property type="protein sequence ID" value="VVC43125.1"/>
    <property type="molecule type" value="Genomic_DNA"/>
</dbReference>
<proteinExistence type="predicted"/>
<protein>
    <submittedName>
        <fullName evidence="2">Uncharacterized protein</fullName>
    </submittedName>
</protein>
<evidence type="ECO:0000313" key="2">
    <source>
        <dbReference type="EMBL" id="VVC43125.1"/>
    </source>
</evidence>
<accession>A0A5E4NEI2</accession>
<dbReference type="Proteomes" id="UP000325440">
    <property type="component" value="Unassembled WGS sequence"/>
</dbReference>